<dbReference type="Proteomes" id="UP000294299">
    <property type="component" value="Chromosome NFRAN"/>
</dbReference>
<dbReference type="KEGG" id="nfn:NFRAN_1247"/>
<keyword evidence="2" id="KW-1185">Reference proteome</keyword>
<evidence type="ECO:0000313" key="2">
    <source>
        <dbReference type="Proteomes" id="UP000294299"/>
    </source>
</evidence>
<proteinExistence type="predicted"/>
<name>A0A484I758_9ARCH</name>
<accession>A0A484I758</accession>
<sequence length="88" mass="9995">MQYSNILVLLELICAYKYNMTKIPLHCALPWEYVSIFNIADNRKTTDSVQQLRIQKGFDSTLIFKFFQVSISSIRIVSNATALSGSDA</sequence>
<protein>
    <submittedName>
        <fullName evidence="1">Uncharacterized protein</fullName>
    </submittedName>
</protein>
<organism evidence="1 2">
    <name type="scientific">Candidatus Nitrosocosmicus franklandianus</name>
    <dbReference type="NCBI Taxonomy" id="1798806"/>
    <lineage>
        <taxon>Archaea</taxon>
        <taxon>Nitrososphaerota</taxon>
        <taxon>Nitrososphaeria</taxon>
        <taxon>Nitrososphaerales</taxon>
        <taxon>Nitrososphaeraceae</taxon>
        <taxon>Candidatus Nitrosocosmicus</taxon>
    </lineage>
</organism>
<dbReference type="AlphaFoldDB" id="A0A484I758"/>
<gene>
    <name evidence="1" type="ORF">NFRAN_1247</name>
</gene>
<evidence type="ECO:0000313" key="1">
    <source>
        <dbReference type="EMBL" id="VFJ13569.1"/>
    </source>
</evidence>
<dbReference type="EMBL" id="LR216287">
    <property type="protein sequence ID" value="VFJ13569.1"/>
    <property type="molecule type" value="Genomic_DNA"/>
</dbReference>
<reference evidence="1 2" key="1">
    <citation type="submission" date="2019-02" db="EMBL/GenBank/DDBJ databases">
        <authorList>
            <person name="Lehtovirta-Morley E L."/>
        </authorList>
    </citation>
    <scope>NUCLEOTIDE SEQUENCE [LARGE SCALE GENOMIC DNA]</scope>
    <source>
        <strain evidence="1">NFRAN1</strain>
    </source>
</reference>